<gene>
    <name evidence="2" type="ORF">SAMN06265377_1688</name>
</gene>
<dbReference type="InterPro" id="IPR029058">
    <property type="entry name" value="AB_hydrolase_fold"/>
</dbReference>
<keyword evidence="3" id="KW-1185">Reference proteome</keyword>
<feature type="domain" description="Serine aminopeptidase S33" evidence="1">
    <location>
        <begin position="70"/>
        <end position="174"/>
    </location>
</feature>
<dbReference type="AlphaFoldDB" id="A0A285MRR9"/>
<dbReference type="PANTHER" id="PTHR12277">
    <property type="entry name" value="ALPHA/BETA HYDROLASE DOMAIN-CONTAINING PROTEIN"/>
    <property type="match status" value="1"/>
</dbReference>
<dbReference type="OrthoDB" id="9777090at2"/>
<dbReference type="Proteomes" id="UP000219048">
    <property type="component" value="Unassembled WGS sequence"/>
</dbReference>
<organism evidence="2 3">
    <name type="scientific">Flagellimonas pacifica</name>
    <dbReference type="NCBI Taxonomy" id="1247520"/>
    <lineage>
        <taxon>Bacteria</taxon>
        <taxon>Pseudomonadati</taxon>
        <taxon>Bacteroidota</taxon>
        <taxon>Flavobacteriia</taxon>
        <taxon>Flavobacteriales</taxon>
        <taxon>Flavobacteriaceae</taxon>
        <taxon>Flagellimonas</taxon>
    </lineage>
</organism>
<dbReference type="SUPFAM" id="SSF53474">
    <property type="entry name" value="alpha/beta-Hydrolases"/>
    <property type="match status" value="1"/>
</dbReference>
<evidence type="ECO:0000259" key="1">
    <source>
        <dbReference type="Pfam" id="PF12146"/>
    </source>
</evidence>
<reference evidence="3" key="1">
    <citation type="submission" date="2017-09" db="EMBL/GenBank/DDBJ databases">
        <authorList>
            <person name="Varghese N."/>
            <person name="Submissions S."/>
        </authorList>
    </citation>
    <scope>NUCLEOTIDE SEQUENCE [LARGE SCALE GENOMIC DNA]</scope>
    <source>
        <strain evidence="3">DSM 25885</strain>
    </source>
</reference>
<dbReference type="Pfam" id="PF12146">
    <property type="entry name" value="Hydrolase_4"/>
    <property type="match status" value="1"/>
</dbReference>
<sequence length="265" mass="30473">MQKLKRIGVSVLVLLSLLTLMLTMFQEKLIFLPTKLPQDFDYSFPYDFEELFLETDDGARLNAIHFKKENPKGLVLYFHGNAGDLSRWGQIMSPFVDLGYDVLVMDYRGYGKSTGALSEKALYKDAQMFYDHVLKEYPENEIVVYGRSLGASIATQLASNNSPKKLILETPFYSLLDVAEGRFPFLPVRYVLKYKMPSFDYIQKVQGPIRIFHGTTDDVVPYESGKKLFEAIPISDKKMYTIKNGNHNNLIEFEVFREGIKQELD</sequence>
<proteinExistence type="predicted"/>
<dbReference type="InterPro" id="IPR022742">
    <property type="entry name" value="Hydrolase_4"/>
</dbReference>
<dbReference type="Gene3D" id="3.40.50.1820">
    <property type="entry name" value="alpha/beta hydrolase"/>
    <property type="match status" value="1"/>
</dbReference>
<evidence type="ECO:0000313" key="3">
    <source>
        <dbReference type="Proteomes" id="UP000219048"/>
    </source>
</evidence>
<dbReference type="EMBL" id="OBEH01000002">
    <property type="protein sequence ID" value="SNY99874.1"/>
    <property type="molecule type" value="Genomic_DNA"/>
</dbReference>
<dbReference type="PANTHER" id="PTHR12277:SF81">
    <property type="entry name" value="PROTEIN ABHD13"/>
    <property type="match status" value="1"/>
</dbReference>
<accession>A0A285MRR9</accession>
<dbReference type="RefSeq" id="WP_097045336.1">
    <property type="nucleotide sequence ID" value="NZ_OBEH01000002.1"/>
</dbReference>
<evidence type="ECO:0000313" key="2">
    <source>
        <dbReference type="EMBL" id="SNY99874.1"/>
    </source>
</evidence>
<name>A0A285MRR9_9FLAO</name>
<protein>
    <recommendedName>
        <fullName evidence="1">Serine aminopeptidase S33 domain-containing protein</fullName>
    </recommendedName>
</protein>